<evidence type="ECO:0000313" key="8">
    <source>
        <dbReference type="Proteomes" id="UP000003937"/>
    </source>
</evidence>
<reference evidence="7 8" key="1">
    <citation type="journal article" date="2012" name="Mol. Biol. Evol.">
        <title>Genome reduction and co-evolution between the primary and secondary bacterial symbionts of psyllids.</title>
        <authorList>
            <person name="Sloan D.B."/>
            <person name="Moran N.A."/>
        </authorList>
    </citation>
    <scope>NUCLEOTIDE SEQUENCE [LARGE SCALE GENOMIC DNA]</scope>
    <source>
        <strain evidence="7">Hcub_S</strain>
    </source>
</reference>
<organism evidence="7 8">
    <name type="scientific">secondary endosymbiont of Heteropsylla cubana</name>
    <dbReference type="NCBI Taxonomy" id="134287"/>
    <lineage>
        <taxon>Bacteria</taxon>
        <taxon>Pseudomonadati</taxon>
        <taxon>Pseudomonadota</taxon>
        <taxon>Gammaproteobacteria</taxon>
        <taxon>Enterobacterales</taxon>
        <taxon>Enterobacteriaceae</taxon>
        <taxon>aphid secondary symbionts</taxon>
    </lineage>
</organism>
<dbReference type="InterPro" id="IPR051169">
    <property type="entry name" value="NADH-Q_oxidoreductase"/>
</dbReference>
<evidence type="ECO:0000256" key="4">
    <source>
        <dbReference type="ARBA" id="ARBA00022827"/>
    </source>
</evidence>
<dbReference type="PRINTS" id="PR00411">
    <property type="entry name" value="PNDRDTASEI"/>
</dbReference>
<sequence length="434" mass="48303">MTKSLKNIVIIGGGAGGLELATNLGNRLKRRHKAIVTLVDCNHNHLWKPCLHQLASGTLDEATESISYMAHAQNHNFQFKIGYMKDVNRKTKQVFLKEVLDEKGRILIPARHLDYDILVLAVGSLSNDFGTNGVKEHCVSLDSHHKAKQFRKEMLNLFLKFSTQPIDTKEINVAIVGGGATGVELSAELHNMVKQLRNYGFKTLRDQVLKVTLIEAGTHILPTLPLKVSSSVHKKLTTLGIKILINTTVMNVTSNGLYTKNGEYIQSDLMVWSAGIKVSNCMKNIAGLETNSINQCLVSSTLQTTRDSAIFAIGDCASCTLPTGRTVPPRAQAAHQMATCTYKNILSLLYKKPLKSYKYYDHGSIISLSRFGTIGSLSINRKLNPLIIKGYIAYFIYIFISRMHQIALHGYIKTAIIVLVDKINRIVRPRIKFQ</sequence>
<dbReference type="SUPFAM" id="SSF51905">
    <property type="entry name" value="FAD/NAD(P)-binding domain"/>
    <property type="match status" value="2"/>
</dbReference>
<evidence type="ECO:0000313" key="7">
    <source>
        <dbReference type="EMBL" id="AFP85570.1"/>
    </source>
</evidence>
<dbReference type="KEGG" id="sehc:A35E_00263"/>
<dbReference type="Gene3D" id="3.50.50.100">
    <property type="match status" value="1"/>
</dbReference>
<dbReference type="RefSeq" id="WP_014888867.1">
    <property type="nucleotide sequence ID" value="NC_018420.1"/>
</dbReference>
<dbReference type="PANTHER" id="PTHR42913">
    <property type="entry name" value="APOPTOSIS-INDUCING FACTOR 1"/>
    <property type="match status" value="1"/>
</dbReference>
<dbReference type="PATRIC" id="fig|134287.3.peg.255"/>
<name>J3TYS3_9ENTR</name>
<dbReference type="GO" id="GO:0019646">
    <property type="term" value="P:aerobic electron transport chain"/>
    <property type="evidence" value="ECO:0007669"/>
    <property type="project" value="TreeGrafter"/>
</dbReference>
<comment type="similarity">
    <text evidence="2">Belongs to the NADH dehydrogenase family.</text>
</comment>
<gene>
    <name evidence="7" type="ORF">A35E_00263</name>
</gene>
<keyword evidence="5" id="KW-0560">Oxidoreductase</keyword>
<protein>
    <submittedName>
        <fullName evidence="7">NADH dehydrogenase, FAD-containing subunit</fullName>
    </submittedName>
</protein>
<dbReference type="HOGENOM" id="CLU_021377_7_0_6"/>
<evidence type="ECO:0000259" key="6">
    <source>
        <dbReference type="Pfam" id="PF07992"/>
    </source>
</evidence>
<dbReference type="Proteomes" id="UP000003937">
    <property type="component" value="Chromosome"/>
</dbReference>
<dbReference type="STRING" id="134287.A35E_00263"/>
<evidence type="ECO:0000256" key="1">
    <source>
        <dbReference type="ARBA" id="ARBA00001974"/>
    </source>
</evidence>
<dbReference type="Pfam" id="PF07992">
    <property type="entry name" value="Pyr_redox_2"/>
    <property type="match status" value="1"/>
</dbReference>
<feature type="domain" description="FAD/NAD(P)-binding" evidence="6">
    <location>
        <begin position="7"/>
        <end position="338"/>
    </location>
</feature>
<dbReference type="InterPro" id="IPR023753">
    <property type="entry name" value="FAD/NAD-binding_dom"/>
</dbReference>
<dbReference type="GO" id="GO:0003955">
    <property type="term" value="F:NAD(P)H dehydrogenase (quinone) activity"/>
    <property type="evidence" value="ECO:0007669"/>
    <property type="project" value="TreeGrafter"/>
</dbReference>
<accession>J3TYS3</accession>
<comment type="cofactor">
    <cofactor evidence="1">
        <name>FAD</name>
        <dbReference type="ChEBI" id="CHEBI:57692"/>
    </cofactor>
</comment>
<dbReference type="InterPro" id="IPR036188">
    <property type="entry name" value="FAD/NAD-bd_sf"/>
</dbReference>
<dbReference type="PRINTS" id="PR00368">
    <property type="entry name" value="FADPNR"/>
</dbReference>
<dbReference type="AlphaFoldDB" id="J3TYS3"/>
<dbReference type="PANTHER" id="PTHR42913:SF3">
    <property type="entry name" value="64 KDA MITOCHONDRIAL NADH DEHYDROGENASE (EUROFUNG)"/>
    <property type="match status" value="1"/>
</dbReference>
<proteinExistence type="inferred from homology"/>
<evidence type="ECO:0000256" key="2">
    <source>
        <dbReference type="ARBA" id="ARBA00005272"/>
    </source>
</evidence>
<keyword evidence="3" id="KW-0285">Flavoprotein</keyword>
<dbReference type="OrthoDB" id="9781621at2"/>
<dbReference type="EMBL" id="CP003547">
    <property type="protein sequence ID" value="AFP85570.1"/>
    <property type="molecule type" value="Genomic_DNA"/>
</dbReference>
<evidence type="ECO:0000256" key="3">
    <source>
        <dbReference type="ARBA" id="ARBA00022630"/>
    </source>
</evidence>
<keyword evidence="4" id="KW-0274">FAD</keyword>
<keyword evidence="8" id="KW-1185">Reference proteome</keyword>
<evidence type="ECO:0000256" key="5">
    <source>
        <dbReference type="ARBA" id="ARBA00023002"/>
    </source>
</evidence>